<sequence>MSSQTYDSDLIDTEWEMLSGVWPPRSARGAPSRWSTREIVSAVLYVLRSVTAWRALPHDFPPWQTMYDHFRPLKMVGVWERIHRSWAASHTRTPTAPALRWRPRTRVRAATSRP</sequence>
<name>A0A221T2H9_9DEIO</name>
<dbReference type="Pfam" id="PF13340">
    <property type="entry name" value="DUF4096"/>
    <property type="match status" value="1"/>
</dbReference>
<dbReference type="PANTHER" id="PTHR30007:SF0">
    <property type="entry name" value="TRANSPOSASE"/>
    <property type="match status" value="1"/>
</dbReference>
<gene>
    <name evidence="2" type="ORF">DFI_17970</name>
</gene>
<dbReference type="KEGG" id="dfc:DFI_17970"/>
<accession>A0A221T2H9</accession>
<dbReference type="PANTHER" id="PTHR30007">
    <property type="entry name" value="PHP DOMAIN PROTEIN"/>
    <property type="match status" value="1"/>
</dbReference>
<feature type="domain" description="Insertion element IS402-like" evidence="1">
    <location>
        <begin position="11"/>
        <end position="83"/>
    </location>
</feature>
<dbReference type="Proteomes" id="UP000259030">
    <property type="component" value="Plasmid pDFI2"/>
</dbReference>
<proteinExistence type="predicted"/>
<protein>
    <recommendedName>
        <fullName evidence="1">Insertion element IS402-like domain-containing protein</fullName>
    </recommendedName>
</protein>
<reference evidence="2 3" key="1">
    <citation type="submission" date="2017-05" db="EMBL/GenBank/DDBJ databases">
        <title>The complete genome sequence of Deinococcus ficus isolated from the rhizosphere of the Ficus religiosa L. in Taiwan.</title>
        <authorList>
            <person name="Wu K.-M."/>
            <person name="Liao T.-L."/>
            <person name="Liu Y.-M."/>
            <person name="Young C.-C."/>
            <person name="Tsai S.-F."/>
        </authorList>
    </citation>
    <scope>NUCLEOTIDE SEQUENCE [LARGE SCALE GENOMIC DNA]</scope>
    <source>
        <strain evidence="2 3">CC-FR2-10</strain>
        <plasmid evidence="3">pdfi2</plasmid>
    </source>
</reference>
<dbReference type="EMBL" id="CP021083">
    <property type="protein sequence ID" value="ASN83061.1"/>
    <property type="molecule type" value="Genomic_DNA"/>
</dbReference>
<keyword evidence="3" id="KW-1185">Reference proteome</keyword>
<dbReference type="InterPro" id="IPR025161">
    <property type="entry name" value="IS402-like_dom"/>
</dbReference>
<evidence type="ECO:0000313" key="2">
    <source>
        <dbReference type="EMBL" id="ASN83061.1"/>
    </source>
</evidence>
<dbReference type="RefSeq" id="WP_081425741.1">
    <property type="nucleotide sequence ID" value="NZ_CP021083.1"/>
</dbReference>
<keyword evidence="2" id="KW-0614">Plasmid</keyword>
<geneLocation type="plasmid" evidence="3">
    <name>pdfi2</name>
</geneLocation>
<dbReference type="AlphaFoldDB" id="A0A221T2H9"/>
<evidence type="ECO:0000259" key="1">
    <source>
        <dbReference type="Pfam" id="PF13340"/>
    </source>
</evidence>
<organism evidence="2 3">
    <name type="scientific">Deinococcus ficus</name>
    <dbReference type="NCBI Taxonomy" id="317577"/>
    <lineage>
        <taxon>Bacteria</taxon>
        <taxon>Thermotogati</taxon>
        <taxon>Deinococcota</taxon>
        <taxon>Deinococci</taxon>
        <taxon>Deinococcales</taxon>
        <taxon>Deinococcaceae</taxon>
        <taxon>Deinococcus</taxon>
    </lineage>
</organism>
<evidence type="ECO:0000313" key="3">
    <source>
        <dbReference type="Proteomes" id="UP000259030"/>
    </source>
</evidence>